<feature type="compositionally biased region" description="Low complexity" evidence="1">
    <location>
        <begin position="262"/>
        <end position="285"/>
    </location>
</feature>
<accession>A0A914X7E2</accession>
<protein>
    <submittedName>
        <fullName evidence="3">Uncharacterized protein</fullName>
    </submittedName>
</protein>
<feature type="region of interest" description="Disordered" evidence="1">
    <location>
        <begin position="1"/>
        <end position="63"/>
    </location>
</feature>
<keyword evidence="2" id="KW-1185">Reference proteome</keyword>
<feature type="region of interest" description="Disordered" evidence="1">
    <location>
        <begin position="705"/>
        <end position="731"/>
    </location>
</feature>
<name>A0A914X7E2_9BILA</name>
<sequence length="731" mass="79487">MSEERLLEPTPPVDLSCPETMMSESPEENEKKARSGEISSTGSDRRIPPTSDSPLGDVFRGLPGLRLPLPSPANKVPLHKPTATSAAVQPPKVISLPPGYNLNRPAQTLLHQTHLNQPLGFPDVSKSFSFQVRTASSVTVGKPSFKPYSAFTSMPIPSMPSTLQQHPSLLRVPQHFPNLGRSALNPLSSVASSAQISLPPTLNRPLHSQPTAIVPPVPTKAHSMPSNLTTSLPNLVQPPTFMGVPPGKGAVPPGARSPLIHSATSPSSQASPAAAAGGQSNNQQTTPGPSPRPSILRKFRDAGVTSAARRLPLDGNRPASASNGNTPQRNASTPLRNESPAEGIEETASNHSTVSSSSTVSGADHYPAESPRKRPRKQQFERLSADMAGVERIKIEDDDELLPQRPVIPLWQVAPPGAADRPKSPAQYSNISNGTVKDESLLSDNEDENDDVTIEDLGDRDSLTPPIRTVSSFEKTPSFSERFPERQESDSGPLYRPRPKLTTGYLLTWQPRRNHFKRSDMIREKPPRRVPSAQGHASSSQSQLASQQPSTASSTSSTNGELSNFGMTSSSSTGVARETNNTQQKVVQRLASDRATAERMSPWKLQRMEQQLNTLEESEMDNWLKMDNWIKDMDTFVFSCQSDLGGKDATLVREMALTMARRHSALRTMASEGRSALRAVTRHAVRVDKYLKRYANRRTMRAAKKDQLNQHQQQRISVGSSAVGTLSTIGE</sequence>
<feature type="compositionally biased region" description="Polar residues" evidence="1">
    <location>
        <begin position="200"/>
        <end position="211"/>
    </location>
</feature>
<feature type="region of interest" description="Disordered" evidence="1">
    <location>
        <begin position="308"/>
        <end position="379"/>
    </location>
</feature>
<evidence type="ECO:0000313" key="2">
    <source>
        <dbReference type="Proteomes" id="UP000887566"/>
    </source>
</evidence>
<organism evidence="2 3">
    <name type="scientific">Plectus sambesii</name>
    <dbReference type="NCBI Taxonomy" id="2011161"/>
    <lineage>
        <taxon>Eukaryota</taxon>
        <taxon>Metazoa</taxon>
        <taxon>Ecdysozoa</taxon>
        <taxon>Nematoda</taxon>
        <taxon>Chromadorea</taxon>
        <taxon>Plectida</taxon>
        <taxon>Plectina</taxon>
        <taxon>Plectoidea</taxon>
        <taxon>Plectidae</taxon>
        <taxon>Plectus</taxon>
    </lineage>
</organism>
<proteinExistence type="predicted"/>
<dbReference type="Proteomes" id="UP000887566">
    <property type="component" value="Unplaced"/>
</dbReference>
<evidence type="ECO:0000256" key="1">
    <source>
        <dbReference type="SAM" id="MobiDB-lite"/>
    </source>
</evidence>
<feature type="compositionally biased region" description="Polar residues" evidence="1">
    <location>
        <begin position="559"/>
        <end position="586"/>
    </location>
</feature>
<dbReference type="WBParaSite" id="PSAMB.scaffold704size43427.g8144.t1">
    <property type="protein sequence ID" value="PSAMB.scaffold704size43427.g8144.t1"/>
    <property type="gene ID" value="PSAMB.scaffold704size43427.g8144"/>
</dbReference>
<feature type="region of interest" description="Disordered" evidence="1">
    <location>
        <begin position="414"/>
        <end position="500"/>
    </location>
</feature>
<dbReference type="AlphaFoldDB" id="A0A914X7E2"/>
<feature type="compositionally biased region" description="Basic and acidic residues" evidence="1">
    <location>
        <begin position="517"/>
        <end position="527"/>
    </location>
</feature>
<evidence type="ECO:0000313" key="3">
    <source>
        <dbReference type="WBParaSite" id="PSAMB.scaffold704size43427.g8144.t1"/>
    </source>
</evidence>
<feature type="compositionally biased region" description="Polar residues" evidence="1">
    <location>
        <begin position="224"/>
        <end position="234"/>
    </location>
</feature>
<feature type="compositionally biased region" description="Low complexity" evidence="1">
    <location>
        <begin position="243"/>
        <end position="254"/>
    </location>
</feature>
<feature type="compositionally biased region" description="Polar residues" evidence="1">
    <location>
        <begin position="469"/>
        <end position="479"/>
    </location>
</feature>
<feature type="region of interest" description="Disordered" evidence="1">
    <location>
        <begin position="516"/>
        <end position="599"/>
    </location>
</feature>
<feature type="compositionally biased region" description="Polar residues" evidence="1">
    <location>
        <begin position="709"/>
        <end position="731"/>
    </location>
</feature>
<feature type="compositionally biased region" description="Low complexity" evidence="1">
    <location>
        <begin position="352"/>
        <end position="361"/>
    </location>
</feature>
<feature type="compositionally biased region" description="Low complexity" evidence="1">
    <location>
        <begin position="532"/>
        <end position="558"/>
    </location>
</feature>
<feature type="compositionally biased region" description="Polar residues" evidence="1">
    <location>
        <begin position="426"/>
        <end position="435"/>
    </location>
</feature>
<feature type="compositionally biased region" description="Polar residues" evidence="1">
    <location>
        <begin position="319"/>
        <end position="336"/>
    </location>
</feature>
<reference evidence="3" key="1">
    <citation type="submission" date="2022-11" db="UniProtKB">
        <authorList>
            <consortium name="WormBaseParasite"/>
        </authorList>
    </citation>
    <scope>IDENTIFICATION</scope>
</reference>
<feature type="compositionally biased region" description="Acidic residues" evidence="1">
    <location>
        <begin position="444"/>
        <end position="456"/>
    </location>
</feature>
<feature type="compositionally biased region" description="Basic and acidic residues" evidence="1">
    <location>
        <begin position="366"/>
        <end position="379"/>
    </location>
</feature>
<feature type="region of interest" description="Disordered" evidence="1">
    <location>
        <begin position="200"/>
        <end position="296"/>
    </location>
</feature>